<name>A0A178ULQ3_ARATH</name>
<feature type="domain" description="C2H2-type" evidence="8">
    <location>
        <begin position="75"/>
        <end position="97"/>
    </location>
</feature>
<dbReference type="Pfam" id="PF13912">
    <property type="entry name" value="zf-C2H2_6"/>
    <property type="match status" value="2"/>
</dbReference>
<evidence type="ECO:0000256" key="2">
    <source>
        <dbReference type="ARBA" id="ARBA00022737"/>
    </source>
</evidence>
<keyword evidence="4" id="KW-0862">Zinc</keyword>
<dbReference type="GO" id="GO:0003700">
    <property type="term" value="F:DNA-binding transcription factor activity"/>
    <property type="evidence" value="ECO:0007669"/>
    <property type="project" value="InterPro"/>
</dbReference>
<evidence type="ECO:0000256" key="6">
    <source>
        <dbReference type="ARBA" id="ARBA00023163"/>
    </source>
</evidence>
<dbReference type="PANTHER" id="PTHR45988">
    <property type="entry name" value="C2H2 TYPE ZINC FINGER TRANSCRIPTION FACTOR FAMILY-RELATED"/>
    <property type="match status" value="1"/>
</dbReference>
<feature type="domain" description="C2H2-type" evidence="8">
    <location>
        <begin position="118"/>
        <end position="140"/>
    </location>
</feature>
<dbReference type="InterPro" id="IPR044653">
    <property type="entry name" value="AZF1/2/3-like"/>
</dbReference>
<dbReference type="GO" id="GO:0043565">
    <property type="term" value="F:sequence-specific DNA binding"/>
    <property type="evidence" value="ECO:0007669"/>
    <property type="project" value="UniProtKB-ARBA"/>
</dbReference>
<evidence type="ECO:0000256" key="4">
    <source>
        <dbReference type="ARBA" id="ARBA00022833"/>
    </source>
</evidence>
<dbReference type="PROSITE" id="PS00028">
    <property type="entry name" value="ZINC_FINGER_C2H2_1"/>
    <property type="match status" value="2"/>
</dbReference>
<keyword evidence="5" id="KW-0805">Transcription regulation</keyword>
<dbReference type="SUPFAM" id="SSF57667">
    <property type="entry name" value="beta-beta-alpha zinc fingers"/>
    <property type="match status" value="1"/>
</dbReference>
<accession>A0A178ULQ3</accession>
<gene>
    <name evidence="9" type="ordered locus">AXX17_At5g41150</name>
</gene>
<sequence>MALEALNSPRLVEDPLRFNGVEQWTKCKKRSKRSRSDLHHNHRLTEEEYLAFCLMLLARDGGDLDSVTVEEKPSYKCGVCYKTFSSYQALGGHKASHRSFYGGGDNDKSTPSTAVKSHVCSVCGKSFATGQALGGHKRCHYDGGVSNSEGVGSTSHVSSSSHRGFDLNIIPVQGFSPDDEVMSPMATKKPRLRAEIVFRRSRHTTSIPSSLAFTRPSSAAKLLIFPT</sequence>
<comment type="caution">
    <text evidence="9">The sequence shown here is derived from an EMBL/GenBank/DDBJ whole genome shotgun (WGS) entry which is preliminary data.</text>
</comment>
<keyword evidence="3 7" id="KW-0863">Zinc-finger</keyword>
<dbReference type="InterPro" id="IPR036236">
    <property type="entry name" value="Znf_C2H2_sf"/>
</dbReference>
<evidence type="ECO:0000256" key="3">
    <source>
        <dbReference type="ARBA" id="ARBA00022771"/>
    </source>
</evidence>
<evidence type="ECO:0000256" key="5">
    <source>
        <dbReference type="ARBA" id="ARBA00023015"/>
    </source>
</evidence>
<organism evidence="9 10">
    <name type="scientific">Arabidopsis thaliana</name>
    <name type="common">Mouse-ear cress</name>
    <dbReference type="NCBI Taxonomy" id="3702"/>
    <lineage>
        <taxon>Eukaryota</taxon>
        <taxon>Viridiplantae</taxon>
        <taxon>Streptophyta</taxon>
        <taxon>Embryophyta</taxon>
        <taxon>Tracheophyta</taxon>
        <taxon>Spermatophyta</taxon>
        <taxon>Magnoliopsida</taxon>
        <taxon>eudicotyledons</taxon>
        <taxon>Gunneridae</taxon>
        <taxon>Pentapetalae</taxon>
        <taxon>rosids</taxon>
        <taxon>malvids</taxon>
        <taxon>Brassicales</taxon>
        <taxon>Brassicaceae</taxon>
        <taxon>Camelineae</taxon>
        <taxon>Arabidopsis</taxon>
    </lineage>
</organism>
<evidence type="ECO:0000259" key="8">
    <source>
        <dbReference type="PROSITE" id="PS50157"/>
    </source>
</evidence>
<dbReference type="ExpressionAtlas" id="A0A178ULQ3">
    <property type="expression patterns" value="baseline and differential"/>
</dbReference>
<dbReference type="SMART" id="SM00355">
    <property type="entry name" value="ZnF_C2H2"/>
    <property type="match status" value="2"/>
</dbReference>
<dbReference type="Proteomes" id="UP000078284">
    <property type="component" value="Chromosome 5"/>
</dbReference>
<proteinExistence type="predicted"/>
<dbReference type="AlphaFoldDB" id="A0A178ULQ3"/>
<dbReference type="InterPro" id="IPR013087">
    <property type="entry name" value="Znf_C2H2_type"/>
</dbReference>
<evidence type="ECO:0000256" key="1">
    <source>
        <dbReference type="ARBA" id="ARBA00022723"/>
    </source>
</evidence>
<dbReference type="PROSITE" id="PS50157">
    <property type="entry name" value="ZINC_FINGER_C2H2_2"/>
    <property type="match status" value="2"/>
</dbReference>
<keyword evidence="6" id="KW-0804">Transcription</keyword>
<reference evidence="10" key="1">
    <citation type="journal article" date="2016" name="Proc. Natl. Acad. Sci. U.S.A.">
        <title>Chromosome-level assembly of Arabidopsis thaliana Ler reveals the extent of translocation and inversion polymorphisms.</title>
        <authorList>
            <person name="Zapata L."/>
            <person name="Ding J."/>
            <person name="Willing E.M."/>
            <person name="Hartwig B."/>
            <person name="Bezdan D."/>
            <person name="Jiao W.B."/>
            <person name="Patel V."/>
            <person name="Velikkakam James G."/>
            <person name="Koornneef M."/>
            <person name="Ossowski S."/>
            <person name="Schneeberger K."/>
        </authorList>
    </citation>
    <scope>NUCLEOTIDE SEQUENCE [LARGE SCALE GENOMIC DNA]</scope>
    <source>
        <strain evidence="10">cv. Landsberg erecta</strain>
    </source>
</reference>
<keyword evidence="2" id="KW-0677">Repeat</keyword>
<dbReference type="PANTHER" id="PTHR45988:SF61">
    <property type="entry name" value="ZINC FINGER PROTEIN AZF3-RELATED"/>
    <property type="match status" value="1"/>
</dbReference>
<evidence type="ECO:0000313" key="10">
    <source>
        <dbReference type="Proteomes" id="UP000078284"/>
    </source>
</evidence>
<keyword evidence="1" id="KW-0479">Metal-binding</keyword>
<evidence type="ECO:0000256" key="7">
    <source>
        <dbReference type="PROSITE-ProRule" id="PRU00042"/>
    </source>
</evidence>
<dbReference type="EMBL" id="LUHQ01000005">
    <property type="protein sequence ID" value="OAO94946.1"/>
    <property type="molecule type" value="Genomic_DNA"/>
</dbReference>
<evidence type="ECO:0000313" key="9">
    <source>
        <dbReference type="EMBL" id="OAO94946.1"/>
    </source>
</evidence>
<dbReference type="Gene3D" id="3.30.160.60">
    <property type="entry name" value="Classic Zinc Finger"/>
    <property type="match status" value="1"/>
</dbReference>
<protein>
    <submittedName>
        <fullName evidence="9">ZF3</fullName>
    </submittedName>
</protein>
<dbReference type="GO" id="GO:0008270">
    <property type="term" value="F:zinc ion binding"/>
    <property type="evidence" value="ECO:0007669"/>
    <property type="project" value="UniProtKB-KW"/>
</dbReference>